<accession>A0A9P9KUA2</accession>
<evidence type="ECO:0000313" key="2">
    <source>
        <dbReference type="Proteomes" id="UP000736672"/>
    </source>
</evidence>
<comment type="caution">
    <text evidence="1">The sequence shown here is derived from an EMBL/GenBank/DDBJ whole genome shotgun (WGS) entry which is preliminary data.</text>
</comment>
<reference evidence="1" key="1">
    <citation type="journal article" date="2021" name="Nat. Commun.">
        <title>Genetic determinants of endophytism in the Arabidopsis root mycobiome.</title>
        <authorList>
            <person name="Mesny F."/>
            <person name="Miyauchi S."/>
            <person name="Thiergart T."/>
            <person name="Pickel B."/>
            <person name="Atanasova L."/>
            <person name="Karlsson M."/>
            <person name="Huettel B."/>
            <person name="Barry K.W."/>
            <person name="Haridas S."/>
            <person name="Chen C."/>
            <person name="Bauer D."/>
            <person name="Andreopoulos W."/>
            <person name="Pangilinan J."/>
            <person name="LaButti K."/>
            <person name="Riley R."/>
            <person name="Lipzen A."/>
            <person name="Clum A."/>
            <person name="Drula E."/>
            <person name="Henrissat B."/>
            <person name="Kohler A."/>
            <person name="Grigoriev I.V."/>
            <person name="Martin F.M."/>
            <person name="Hacquard S."/>
        </authorList>
    </citation>
    <scope>NUCLEOTIDE SEQUENCE</scope>
    <source>
        <strain evidence="1">FSSC 5 MPI-SDFR-AT-0091</strain>
    </source>
</reference>
<dbReference type="Proteomes" id="UP000736672">
    <property type="component" value="Unassembled WGS sequence"/>
</dbReference>
<protein>
    <submittedName>
        <fullName evidence="1">Uncharacterized protein</fullName>
    </submittedName>
</protein>
<gene>
    <name evidence="1" type="ORF">B0J15DRAFT_391410</name>
</gene>
<dbReference type="EMBL" id="JAGTJS010000005">
    <property type="protein sequence ID" value="KAH7268616.1"/>
    <property type="molecule type" value="Genomic_DNA"/>
</dbReference>
<dbReference type="AlphaFoldDB" id="A0A9P9KUA2"/>
<proteinExistence type="predicted"/>
<sequence>MSSPIQNKALSDVYDGFEICTSDDLTVKEIQETLGGTAKTRDARIANDANDANNSISTNTNTNDMDSAEVMNKAANSEDDTEVILTVINGKLHYWEPSGRFRLVEATPEELKQWVKDECWDTRKKDEWIKWLMEAPLEPSQFGGACKAPYNDIASPEELKSAVERPCNDLNRMYADMERFKAERNKKLDEALQLDLDYRSAKRNVEWYTVVIMRSLEKDGET</sequence>
<dbReference type="OrthoDB" id="5101453at2759"/>
<keyword evidence="2" id="KW-1185">Reference proteome</keyword>
<evidence type="ECO:0000313" key="1">
    <source>
        <dbReference type="EMBL" id="KAH7268616.1"/>
    </source>
</evidence>
<name>A0A9P9KUA2_FUSSL</name>
<organism evidence="1 2">
    <name type="scientific">Fusarium solani</name>
    <name type="common">Filamentous fungus</name>
    <dbReference type="NCBI Taxonomy" id="169388"/>
    <lineage>
        <taxon>Eukaryota</taxon>
        <taxon>Fungi</taxon>
        <taxon>Dikarya</taxon>
        <taxon>Ascomycota</taxon>
        <taxon>Pezizomycotina</taxon>
        <taxon>Sordariomycetes</taxon>
        <taxon>Hypocreomycetidae</taxon>
        <taxon>Hypocreales</taxon>
        <taxon>Nectriaceae</taxon>
        <taxon>Fusarium</taxon>
        <taxon>Fusarium solani species complex</taxon>
    </lineage>
</organism>